<evidence type="ECO:0000313" key="2">
    <source>
        <dbReference type="Proteomes" id="UP000568888"/>
    </source>
</evidence>
<sequence length="61" mass="6801">MANGILRRMETIKTASFESLIELAVPDGDGYIFTLDGETFRIKDTLEITGIASKKGYIIIY</sequence>
<proteinExistence type="predicted"/>
<reference evidence="2" key="1">
    <citation type="submission" date="2020-06" db="EMBL/GenBank/DDBJ databases">
        <title>Draft genomic sequecing of Geomonas sp. Red736.</title>
        <authorList>
            <person name="Itoh H."/>
            <person name="Xu Z.X."/>
            <person name="Ushijima N."/>
            <person name="Masuda Y."/>
            <person name="Shiratori Y."/>
            <person name="Senoo K."/>
        </authorList>
    </citation>
    <scope>NUCLEOTIDE SEQUENCE [LARGE SCALE GENOMIC DNA]</scope>
    <source>
        <strain evidence="2">Red736</strain>
    </source>
</reference>
<comment type="caution">
    <text evidence="1">The sequence shown here is derived from an EMBL/GenBank/DDBJ whole genome shotgun (WGS) entry which is preliminary data.</text>
</comment>
<dbReference type="AlphaFoldDB" id="A0A6V8MXG3"/>
<gene>
    <name evidence="1" type="ORF">GMPD_28340</name>
</gene>
<protein>
    <submittedName>
        <fullName evidence="1">Uncharacterized protein</fullName>
    </submittedName>
</protein>
<evidence type="ECO:0000313" key="1">
    <source>
        <dbReference type="EMBL" id="GFO64915.1"/>
    </source>
</evidence>
<dbReference type="Proteomes" id="UP000568888">
    <property type="component" value="Unassembled WGS sequence"/>
</dbReference>
<accession>A0A6V8MXG3</accession>
<dbReference type="EMBL" id="BLXY01000005">
    <property type="protein sequence ID" value="GFO64915.1"/>
    <property type="molecule type" value="Genomic_DNA"/>
</dbReference>
<name>A0A6V8MXG3_9BACT</name>
<organism evidence="1 2">
    <name type="scientific">Geomonas paludis</name>
    <dbReference type="NCBI Taxonomy" id="2740185"/>
    <lineage>
        <taxon>Bacteria</taxon>
        <taxon>Pseudomonadati</taxon>
        <taxon>Thermodesulfobacteriota</taxon>
        <taxon>Desulfuromonadia</taxon>
        <taxon>Geobacterales</taxon>
        <taxon>Geobacteraceae</taxon>
        <taxon>Geomonas</taxon>
    </lineage>
</organism>